<protein>
    <submittedName>
        <fullName evidence="1">Uncharacterized protein</fullName>
    </submittedName>
</protein>
<accession>A0A8X6U604</accession>
<evidence type="ECO:0000313" key="2">
    <source>
        <dbReference type="Proteomes" id="UP000887013"/>
    </source>
</evidence>
<reference evidence="1" key="1">
    <citation type="submission" date="2020-08" db="EMBL/GenBank/DDBJ databases">
        <title>Multicomponent nature underlies the extraordinary mechanical properties of spider dragline silk.</title>
        <authorList>
            <person name="Kono N."/>
            <person name="Nakamura H."/>
            <person name="Mori M."/>
            <person name="Yoshida Y."/>
            <person name="Ohtoshi R."/>
            <person name="Malay A.D."/>
            <person name="Moran D.A.P."/>
            <person name="Tomita M."/>
            <person name="Numata K."/>
            <person name="Arakawa K."/>
        </authorList>
    </citation>
    <scope>NUCLEOTIDE SEQUENCE</scope>
</reference>
<dbReference type="AlphaFoldDB" id="A0A8X6U604"/>
<proteinExistence type="predicted"/>
<dbReference type="Proteomes" id="UP000887013">
    <property type="component" value="Unassembled WGS sequence"/>
</dbReference>
<evidence type="ECO:0000313" key="1">
    <source>
        <dbReference type="EMBL" id="GFT84848.1"/>
    </source>
</evidence>
<dbReference type="EMBL" id="BMAW01072829">
    <property type="protein sequence ID" value="GFT84848.1"/>
    <property type="molecule type" value="Genomic_DNA"/>
</dbReference>
<comment type="caution">
    <text evidence="1">The sequence shown here is derived from an EMBL/GenBank/DDBJ whole genome shotgun (WGS) entry which is preliminary data.</text>
</comment>
<keyword evidence="2" id="KW-1185">Reference proteome</keyword>
<gene>
    <name evidence="1" type="ORF">NPIL_639841</name>
</gene>
<name>A0A8X6U604_NEPPI</name>
<organism evidence="1 2">
    <name type="scientific">Nephila pilipes</name>
    <name type="common">Giant wood spider</name>
    <name type="synonym">Nephila maculata</name>
    <dbReference type="NCBI Taxonomy" id="299642"/>
    <lineage>
        <taxon>Eukaryota</taxon>
        <taxon>Metazoa</taxon>
        <taxon>Ecdysozoa</taxon>
        <taxon>Arthropoda</taxon>
        <taxon>Chelicerata</taxon>
        <taxon>Arachnida</taxon>
        <taxon>Araneae</taxon>
        <taxon>Araneomorphae</taxon>
        <taxon>Entelegynae</taxon>
        <taxon>Araneoidea</taxon>
        <taxon>Nephilidae</taxon>
        <taxon>Nephila</taxon>
    </lineage>
</organism>
<sequence>MQSLEKMQKLTSGCPAKLIQNEDYSFYQILIHFKNSLVEMLKSRVKGIKERILHDREQKRNYESFKL</sequence>